<evidence type="ECO:0000259" key="9">
    <source>
        <dbReference type="Pfam" id="PF04261"/>
    </source>
</evidence>
<keyword evidence="3" id="KW-0349">Heme</keyword>
<comment type="similarity">
    <text evidence="8">Belongs to the DyP-type peroxidase family.</text>
</comment>
<dbReference type="Pfam" id="PF20628">
    <property type="entry name" value="Dyp_perox_C"/>
    <property type="match status" value="1"/>
</dbReference>
<proteinExistence type="inferred from homology"/>
<keyword evidence="7" id="KW-0408">Iron</keyword>
<evidence type="ECO:0000313" key="11">
    <source>
        <dbReference type="EMBL" id="GGN84812.1"/>
    </source>
</evidence>
<dbReference type="PANTHER" id="PTHR30521">
    <property type="entry name" value="DEFERROCHELATASE/PEROXIDASE"/>
    <property type="match status" value="1"/>
</dbReference>
<keyword evidence="4" id="KW-0479">Metal-binding</keyword>
<keyword evidence="12" id="KW-1185">Reference proteome</keyword>
<evidence type="ECO:0000256" key="6">
    <source>
        <dbReference type="ARBA" id="ARBA00023002"/>
    </source>
</evidence>
<sequence>MADPHSRLSRRRLLGGGAAAAGVVGAAGIGWGAAGFTREEAVRDEALDVVPFYGAHQAGIETNPPGHVAFAGFDLAPGAGREDIIGLLRIWTDDASRLTQGLPALADTEPELATRPARLTITVGFGPELFTRAEMAERRPSWLRQLPPFPVDRLDPAYTGADLVLQICAEEATTVAHAVRVLSKHVKSLVTVRWVQRGFRDAPRGQTMRNLMGQVDGTVNIAPRTVDFDRLVWDDGASTPWLAGGTSLVLRRIAMDLDTWDELDADGRELTVGRRVSNGAPLTGTAEHDEPDLTAVDRNGIPVIPPSSHVARARHTHDGERFLRRGFNYDEAPAPGQLSNSGLLFVAYQRDVDAQFLPVQQRLAEFDALNEWTTPVGSAVFAIPPGVPGPGHYLGQQLFES</sequence>
<feature type="domain" description="Dyp-type peroxidase C-terminal" evidence="10">
    <location>
        <begin position="208"/>
        <end position="387"/>
    </location>
</feature>
<dbReference type="InterPro" id="IPR006311">
    <property type="entry name" value="TAT_signal"/>
</dbReference>
<dbReference type="InterPro" id="IPR048327">
    <property type="entry name" value="Dyp_perox_N"/>
</dbReference>
<keyword evidence="6" id="KW-0560">Oxidoreductase</keyword>
<evidence type="ECO:0000256" key="8">
    <source>
        <dbReference type="ARBA" id="ARBA00025737"/>
    </source>
</evidence>
<comment type="caution">
    <text evidence="11">The sequence shown here is derived from an EMBL/GenBank/DDBJ whole genome shotgun (WGS) entry which is preliminary data.</text>
</comment>
<dbReference type="Pfam" id="PF04261">
    <property type="entry name" value="Dyp_perox_N"/>
    <property type="match status" value="1"/>
</dbReference>
<dbReference type="RefSeq" id="WP_189030134.1">
    <property type="nucleotide sequence ID" value="NZ_BMNE01000004.1"/>
</dbReference>
<dbReference type="EMBL" id="BMNE01000004">
    <property type="protein sequence ID" value="GGN84812.1"/>
    <property type="molecule type" value="Genomic_DNA"/>
</dbReference>
<evidence type="ECO:0000256" key="5">
    <source>
        <dbReference type="ARBA" id="ARBA00022729"/>
    </source>
</evidence>
<accession>A0ABQ2KJ15</accession>
<evidence type="ECO:0000256" key="1">
    <source>
        <dbReference type="ARBA" id="ARBA00001970"/>
    </source>
</evidence>
<protein>
    <submittedName>
        <fullName evidence="11">Iron-dependent peroxidase</fullName>
    </submittedName>
</protein>
<dbReference type="PANTHER" id="PTHR30521:SF4">
    <property type="entry name" value="DEFERROCHELATASE"/>
    <property type="match status" value="1"/>
</dbReference>
<dbReference type="PROSITE" id="PS51404">
    <property type="entry name" value="DYP_PEROXIDASE"/>
    <property type="match status" value="1"/>
</dbReference>
<name>A0ABQ2KJ15_9NOCA</name>
<gene>
    <name evidence="11" type="ORF">GCM10011610_38490</name>
</gene>
<dbReference type="NCBIfam" id="TIGR01413">
    <property type="entry name" value="Dyp_perox_fam"/>
    <property type="match status" value="1"/>
</dbReference>
<dbReference type="SUPFAM" id="SSF54909">
    <property type="entry name" value="Dimeric alpha+beta barrel"/>
    <property type="match status" value="1"/>
</dbReference>
<dbReference type="InterPro" id="IPR048328">
    <property type="entry name" value="Dyp_perox_C"/>
</dbReference>
<evidence type="ECO:0000259" key="10">
    <source>
        <dbReference type="Pfam" id="PF20628"/>
    </source>
</evidence>
<keyword evidence="2 11" id="KW-0575">Peroxidase</keyword>
<evidence type="ECO:0000256" key="2">
    <source>
        <dbReference type="ARBA" id="ARBA00022559"/>
    </source>
</evidence>
<dbReference type="PROSITE" id="PS51318">
    <property type="entry name" value="TAT"/>
    <property type="match status" value="1"/>
</dbReference>
<dbReference type="GO" id="GO:0004601">
    <property type="term" value="F:peroxidase activity"/>
    <property type="evidence" value="ECO:0007669"/>
    <property type="project" value="UniProtKB-KW"/>
</dbReference>
<dbReference type="Proteomes" id="UP000658127">
    <property type="component" value="Unassembled WGS sequence"/>
</dbReference>
<dbReference type="InterPro" id="IPR006314">
    <property type="entry name" value="Dyp_peroxidase"/>
</dbReference>
<evidence type="ECO:0000256" key="4">
    <source>
        <dbReference type="ARBA" id="ARBA00022723"/>
    </source>
</evidence>
<dbReference type="InterPro" id="IPR011008">
    <property type="entry name" value="Dimeric_a/b-barrel"/>
</dbReference>
<evidence type="ECO:0000256" key="3">
    <source>
        <dbReference type="ARBA" id="ARBA00022617"/>
    </source>
</evidence>
<reference evidence="12" key="1">
    <citation type="journal article" date="2019" name="Int. J. Syst. Evol. Microbiol.">
        <title>The Global Catalogue of Microorganisms (GCM) 10K type strain sequencing project: providing services to taxonomists for standard genome sequencing and annotation.</title>
        <authorList>
            <consortium name="The Broad Institute Genomics Platform"/>
            <consortium name="The Broad Institute Genome Sequencing Center for Infectious Disease"/>
            <person name="Wu L."/>
            <person name="Ma J."/>
        </authorList>
    </citation>
    <scope>NUCLEOTIDE SEQUENCE [LARGE SCALE GENOMIC DNA]</scope>
    <source>
        <strain evidence="12">CGMCC 4.7329</strain>
    </source>
</reference>
<evidence type="ECO:0000313" key="12">
    <source>
        <dbReference type="Proteomes" id="UP000658127"/>
    </source>
</evidence>
<feature type="domain" description="Dyp-type peroxidase N-terminal" evidence="9">
    <location>
        <begin position="57"/>
        <end position="200"/>
    </location>
</feature>
<evidence type="ECO:0000256" key="7">
    <source>
        <dbReference type="ARBA" id="ARBA00023004"/>
    </source>
</evidence>
<keyword evidence="5" id="KW-0732">Signal</keyword>
<organism evidence="11 12">
    <name type="scientific">Nocardia rhizosphaerihabitans</name>
    <dbReference type="NCBI Taxonomy" id="1691570"/>
    <lineage>
        <taxon>Bacteria</taxon>
        <taxon>Bacillati</taxon>
        <taxon>Actinomycetota</taxon>
        <taxon>Actinomycetes</taxon>
        <taxon>Mycobacteriales</taxon>
        <taxon>Nocardiaceae</taxon>
        <taxon>Nocardia</taxon>
    </lineage>
</organism>
<comment type="cofactor">
    <cofactor evidence="1">
        <name>heme b</name>
        <dbReference type="ChEBI" id="CHEBI:60344"/>
    </cofactor>
</comment>